<evidence type="ECO:0000256" key="1">
    <source>
        <dbReference type="SAM" id="Phobius"/>
    </source>
</evidence>
<dbReference type="AlphaFoldDB" id="A0A3D9YKX1"/>
<dbReference type="Proteomes" id="UP000256900">
    <property type="component" value="Unassembled WGS sequence"/>
</dbReference>
<organism evidence="2 3">
    <name type="scientific">Methylovirgula ligni</name>
    <dbReference type="NCBI Taxonomy" id="569860"/>
    <lineage>
        <taxon>Bacteria</taxon>
        <taxon>Pseudomonadati</taxon>
        <taxon>Pseudomonadota</taxon>
        <taxon>Alphaproteobacteria</taxon>
        <taxon>Hyphomicrobiales</taxon>
        <taxon>Beijerinckiaceae</taxon>
        <taxon>Methylovirgula</taxon>
    </lineage>
</organism>
<accession>A0A3D9YKX1</accession>
<sequence length="203" mass="22253">MTAATTKGARASTTLSYPAILARLDGAEKTNERTEKAVKELAVETREQIISVRQDMSSQIGNLSNALTNVADALGKKIDEQLKAAARSQRTDWGVIGIVGGMVLTAIIAVGGLALAPINRDLDRVDMLEREIDRAYVTRDTLAEIVGYGEKRLDRLDDQVDKLRDRAVDRDDEHDYRASVSDQIKGLYGQLDSLRDRVATPGK</sequence>
<protein>
    <submittedName>
        <fullName evidence="2">Uncharacterized protein</fullName>
    </submittedName>
</protein>
<evidence type="ECO:0000313" key="2">
    <source>
        <dbReference type="EMBL" id="REF83230.1"/>
    </source>
</evidence>
<dbReference type="RefSeq" id="WP_115837741.1">
    <property type="nucleotide sequence ID" value="NZ_CP025086.1"/>
</dbReference>
<reference evidence="2 3" key="1">
    <citation type="submission" date="2018-08" db="EMBL/GenBank/DDBJ databases">
        <title>Genomic Encyclopedia of Type Strains, Phase IV (KMG-IV): sequencing the most valuable type-strain genomes for metagenomic binning, comparative biology and taxonomic classification.</title>
        <authorList>
            <person name="Goeker M."/>
        </authorList>
    </citation>
    <scope>NUCLEOTIDE SEQUENCE [LARGE SCALE GENOMIC DNA]</scope>
    <source>
        <strain evidence="2 3">BW863</strain>
    </source>
</reference>
<keyword evidence="1" id="KW-0812">Transmembrane</keyword>
<keyword evidence="1" id="KW-1133">Transmembrane helix</keyword>
<feature type="transmembrane region" description="Helical" evidence="1">
    <location>
        <begin position="93"/>
        <end position="116"/>
    </location>
</feature>
<gene>
    <name evidence="2" type="ORF">DES32_3146</name>
</gene>
<proteinExistence type="predicted"/>
<name>A0A3D9YKX1_9HYPH</name>
<comment type="caution">
    <text evidence="2">The sequence shown here is derived from an EMBL/GenBank/DDBJ whole genome shotgun (WGS) entry which is preliminary data.</text>
</comment>
<dbReference type="EMBL" id="QUMO01000006">
    <property type="protein sequence ID" value="REF83230.1"/>
    <property type="molecule type" value="Genomic_DNA"/>
</dbReference>
<keyword evidence="1" id="KW-0472">Membrane</keyword>
<evidence type="ECO:0000313" key="3">
    <source>
        <dbReference type="Proteomes" id="UP000256900"/>
    </source>
</evidence>
<keyword evidence="3" id="KW-1185">Reference proteome</keyword>